<evidence type="ECO:0000259" key="1">
    <source>
        <dbReference type="SMART" id="SM00954"/>
    </source>
</evidence>
<reference evidence="2 3" key="1">
    <citation type="submission" date="2019-09" db="EMBL/GenBank/DDBJ databases">
        <title>Gimesia benthica sp. nov., a novel bacterium isolated from deep-sea water of the Northwest Indian Ocean.</title>
        <authorList>
            <person name="Dai X."/>
        </authorList>
    </citation>
    <scope>NUCLEOTIDE SEQUENCE [LARGE SCALE GENOMIC DNA]</scope>
    <source>
        <strain evidence="2 3">E7</strain>
    </source>
</reference>
<organism evidence="2 3">
    <name type="scientific">Gimesia benthica</name>
    <dbReference type="NCBI Taxonomy" id="2608982"/>
    <lineage>
        <taxon>Bacteria</taxon>
        <taxon>Pseudomonadati</taxon>
        <taxon>Planctomycetota</taxon>
        <taxon>Planctomycetia</taxon>
        <taxon>Planctomycetales</taxon>
        <taxon>Planctomycetaceae</taxon>
        <taxon>Gimesia</taxon>
    </lineage>
</organism>
<keyword evidence="3" id="KW-1185">Reference proteome</keyword>
<dbReference type="Proteomes" id="UP000427281">
    <property type="component" value="Chromosome"/>
</dbReference>
<dbReference type="CDD" id="cd05399">
    <property type="entry name" value="NT_Rel-Spo_like"/>
    <property type="match status" value="1"/>
</dbReference>
<evidence type="ECO:0000313" key="2">
    <source>
        <dbReference type="EMBL" id="QGQ22364.1"/>
    </source>
</evidence>
<dbReference type="EMBL" id="CP043930">
    <property type="protein sequence ID" value="QGQ22364.1"/>
    <property type="molecule type" value="Genomic_DNA"/>
</dbReference>
<dbReference type="InterPro" id="IPR007685">
    <property type="entry name" value="RelA_SpoT"/>
</dbReference>
<dbReference type="AlphaFoldDB" id="A0A6I6A7G7"/>
<name>A0A6I6A7G7_9PLAN</name>
<dbReference type="InterPro" id="IPR043519">
    <property type="entry name" value="NT_sf"/>
</dbReference>
<accession>A0A6I6A7G7</accession>
<proteinExistence type="predicted"/>
<dbReference type="Gene3D" id="3.30.460.10">
    <property type="entry name" value="Beta Polymerase, domain 2"/>
    <property type="match status" value="1"/>
</dbReference>
<gene>
    <name evidence="2" type="ORF">F1728_06610</name>
</gene>
<dbReference type="GO" id="GO:0015969">
    <property type="term" value="P:guanosine tetraphosphate metabolic process"/>
    <property type="evidence" value="ECO:0007669"/>
    <property type="project" value="InterPro"/>
</dbReference>
<sequence length="205" mass="23775">MSNLKSKYTKRYEKFLLPASAKLKEFLEELFLGNDNICWISVRPKSIKRFLAKTKAKLGEDQKYNDPMNEIQDQLGALITVRYLSDVKIIQDKVDQFISGIERQFIEPKSASEFGYIGYHFIKFLPTDITANIDSDDGPDFFELQIKTLFQYAWSETNHKIGYERHQELTEEQKKMTAYIAAQAWGADRSIEELNNQLNNGTPDV</sequence>
<dbReference type="KEGG" id="gim:F1728_06610"/>
<dbReference type="Pfam" id="PF04607">
    <property type="entry name" value="RelA_SpoT"/>
    <property type="match status" value="1"/>
</dbReference>
<feature type="domain" description="RelA/SpoT" evidence="1">
    <location>
        <begin position="42"/>
        <end position="169"/>
    </location>
</feature>
<dbReference type="RefSeq" id="WP_155363445.1">
    <property type="nucleotide sequence ID" value="NZ_CP043930.1"/>
</dbReference>
<protein>
    <recommendedName>
        <fullName evidence="1">RelA/SpoT domain-containing protein</fullName>
    </recommendedName>
</protein>
<dbReference type="SUPFAM" id="SSF81301">
    <property type="entry name" value="Nucleotidyltransferase"/>
    <property type="match status" value="1"/>
</dbReference>
<dbReference type="SMART" id="SM00954">
    <property type="entry name" value="RelA_SpoT"/>
    <property type="match status" value="1"/>
</dbReference>
<evidence type="ECO:0000313" key="3">
    <source>
        <dbReference type="Proteomes" id="UP000427281"/>
    </source>
</evidence>